<reference evidence="1 2" key="1">
    <citation type="submission" date="2019-03" db="EMBL/GenBank/DDBJ databases">
        <title>Genomic Encyclopedia of Type Strains, Phase IV (KMG-IV): sequencing the most valuable type-strain genomes for metagenomic binning, comparative biology and taxonomic classification.</title>
        <authorList>
            <person name="Goeker M."/>
        </authorList>
    </citation>
    <scope>NUCLEOTIDE SEQUENCE [LARGE SCALE GENOMIC DNA]</scope>
    <source>
        <strain evidence="1 2">DSM 1837</strain>
    </source>
</reference>
<dbReference type="EMBL" id="SLXH01000005">
    <property type="protein sequence ID" value="TCP19374.1"/>
    <property type="molecule type" value="Genomic_DNA"/>
</dbReference>
<dbReference type="AlphaFoldDB" id="A0A4R2NE42"/>
<proteinExistence type="predicted"/>
<name>A0A4R2NE42_9BURK</name>
<dbReference type="Proteomes" id="UP000295182">
    <property type="component" value="Unassembled WGS sequence"/>
</dbReference>
<dbReference type="Pfam" id="PF09611">
    <property type="entry name" value="Cas_Csy1"/>
    <property type="match status" value="1"/>
</dbReference>
<evidence type="ECO:0000313" key="1">
    <source>
        <dbReference type="EMBL" id="TCP19374.1"/>
    </source>
</evidence>
<sequence length="435" mass="48385">MQAHVASRLAKALAKWDGKNDAMARQAIVAAHEKYQLAAILEKGRKANGMTIATHTTKGIHPDLKIKHTTNLAVCFEELPTLDELGSHVLNSQESLADATGDGAYNASAYELYLLLDCKVEGATLGALLQSSDADAVSALGHEPVEAEQVAEEIVFLLENKCVKPATHALGKQIYWLSGTNPSSDKDYCLLAPLYPASLVHQAYLQIHPTRYGLKNLAARKARRDGNVHECAYEEYPDWALQKMGGTKPQNVSHLNSERRGDNYLLSSLPPPAWKTNQRYLPLHANSVFERAFGTRRTVRGAVKTFLAFLLTDPEPNRPTRQKVDNFLDSLIDELIVYAGELQSQPAGWTLDKRYENLALPEKLWLDPQRAAMSDEGEFAQHWLRQEWPTQVGKRFAHWLNAQLQGKLPVGDAEAREWQRVLLSDESFMVTGGAA</sequence>
<protein>
    <submittedName>
        <fullName evidence="1">CRISPR-associated Csy1 family protein</fullName>
    </submittedName>
</protein>
<gene>
    <name evidence="1" type="ORF">EV674_10551</name>
</gene>
<accession>A0A4R2NE42</accession>
<dbReference type="NCBIfam" id="TIGR02564">
    <property type="entry name" value="cas_Csy1"/>
    <property type="match status" value="1"/>
</dbReference>
<evidence type="ECO:0000313" key="2">
    <source>
        <dbReference type="Proteomes" id="UP000295182"/>
    </source>
</evidence>
<comment type="caution">
    <text evidence="1">The sequence shown here is derived from an EMBL/GenBank/DDBJ whole genome shotgun (WGS) entry which is preliminary data.</text>
</comment>
<keyword evidence="2" id="KW-1185">Reference proteome</keyword>
<organism evidence="1 2">
    <name type="scientific">Simplicispira metamorpha</name>
    <dbReference type="NCBI Taxonomy" id="80881"/>
    <lineage>
        <taxon>Bacteria</taxon>
        <taxon>Pseudomonadati</taxon>
        <taxon>Pseudomonadota</taxon>
        <taxon>Betaproteobacteria</taxon>
        <taxon>Burkholderiales</taxon>
        <taxon>Comamonadaceae</taxon>
        <taxon>Simplicispira</taxon>
    </lineage>
</organism>
<dbReference type="InterPro" id="IPR013397">
    <property type="entry name" value="CRISPR-assoc_prot_Csy1"/>
</dbReference>